<reference evidence="2 3" key="1">
    <citation type="submission" date="2018-11" db="EMBL/GenBank/DDBJ databases">
        <authorList>
            <person name="Peiro R."/>
            <person name="Begona"/>
            <person name="Cbmso G."/>
            <person name="Lopez M."/>
            <person name="Gonzalez S."/>
            <person name="Sacristan E."/>
            <person name="Castillo E."/>
        </authorList>
    </citation>
    <scope>NUCLEOTIDE SEQUENCE [LARGE SCALE GENOMIC DNA]</scope>
    <source>
        <strain evidence="2">Brev_genome</strain>
    </source>
</reference>
<dbReference type="EMBL" id="UXHF01000012">
    <property type="protein sequence ID" value="VDC48900.1"/>
    <property type="molecule type" value="Genomic_DNA"/>
</dbReference>
<evidence type="ECO:0008006" key="4">
    <source>
        <dbReference type="Google" id="ProtNLM"/>
    </source>
</evidence>
<feature type="transmembrane region" description="Helical" evidence="1">
    <location>
        <begin position="47"/>
        <end position="75"/>
    </location>
</feature>
<evidence type="ECO:0000313" key="2">
    <source>
        <dbReference type="EMBL" id="VDC48900.1"/>
    </source>
</evidence>
<keyword evidence="1" id="KW-0472">Membrane</keyword>
<protein>
    <recommendedName>
        <fullName evidence="4">MFS transporter permease</fullName>
    </recommendedName>
</protein>
<proteinExistence type="predicted"/>
<evidence type="ECO:0000256" key="1">
    <source>
        <dbReference type="SAM" id="Phobius"/>
    </source>
</evidence>
<keyword evidence="1" id="KW-0812">Transmembrane</keyword>
<name>A0A7Z9C3Y5_9CAUL</name>
<keyword evidence="1" id="KW-1133">Transmembrane helix</keyword>
<keyword evidence="3" id="KW-1185">Reference proteome</keyword>
<feature type="transmembrane region" description="Helical" evidence="1">
    <location>
        <begin position="20"/>
        <end position="41"/>
    </location>
</feature>
<dbReference type="Proteomes" id="UP000289220">
    <property type="component" value="Unassembled WGS sequence"/>
</dbReference>
<feature type="transmembrane region" description="Helical" evidence="1">
    <location>
        <begin position="95"/>
        <end position="113"/>
    </location>
</feature>
<evidence type="ECO:0000313" key="3">
    <source>
        <dbReference type="Proteomes" id="UP000289220"/>
    </source>
</evidence>
<comment type="caution">
    <text evidence="2">The sequence shown here is derived from an EMBL/GenBank/DDBJ whole genome shotgun (WGS) entry which is preliminary data.</text>
</comment>
<dbReference type="AlphaFoldDB" id="A0A7Z9C3Y5"/>
<organism evidence="2 3">
    <name type="scientific">Brevundimonas mediterranea</name>
    <dbReference type="NCBI Taxonomy" id="74329"/>
    <lineage>
        <taxon>Bacteria</taxon>
        <taxon>Pseudomonadati</taxon>
        <taxon>Pseudomonadota</taxon>
        <taxon>Alphaproteobacteria</taxon>
        <taxon>Caulobacterales</taxon>
        <taxon>Caulobacteraceae</taxon>
        <taxon>Brevundimonas</taxon>
    </lineage>
</organism>
<sequence>MDLPETHRSGRPEMAVSATAAVGAAASVFAWAACCVLPLALSLAGFSFAGVALIASMRGWLTVLAVVALLAGWMLHWRRLRMCRREDACRRPSRLAAGLLVAATVLVMLSLVWQPLIEPWILLRLAAGQ</sequence>
<accession>A0A7Z9C3Y5</accession>
<gene>
    <name evidence="2" type="ORF">BREV_BREV_00886</name>
</gene>